<accession>A0AAV7IQA7</accession>
<dbReference type="AlphaFoldDB" id="A0AAV7IQA7"/>
<feature type="coiled-coil region" evidence="1">
    <location>
        <begin position="270"/>
        <end position="312"/>
    </location>
</feature>
<feature type="region of interest" description="Disordered" evidence="2">
    <location>
        <begin position="557"/>
        <end position="621"/>
    </location>
</feature>
<keyword evidence="1" id="KW-0175">Coiled coil</keyword>
<comment type="caution">
    <text evidence="4">The sequence shown here is derived from an EMBL/GenBank/DDBJ whole genome shotgun (WGS) entry which is preliminary data.</text>
</comment>
<protein>
    <recommendedName>
        <fullName evidence="3">Mediator complex subunit Med25 PTOV domain-containing protein</fullName>
    </recommendedName>
</protein>
<feature type="compositionally biased region" description="Polar residues" evidence="2">
    <location>
        <begin position="562"/>
        <end position="595"/>
    </location>
</feature>
<dbReference type="InterPro" id="IPR038196">
    <property type="entry name" value="Med25_PTOV_sf"/>
</dbReference>
<keyword evidence="5" id="KW-1185">Reference proteome</keyword>
<dbReference type="Proteomes" id="UP000826195">
    <property type="component" value="Unassembled WGS sequence"/>
</dbReference>
<evidence type="ECO:0000256" key="1">
    <source>
        <dbReference type="SAM" id="Coils"/>
    </source>
</evidence>
<sequence>METTNETKAKQLVENDPEKMEASEKQEPEAGKDEKVKKKSEYEGSVVIWRGVLEWTEPIRKTLDGKPDPEKEPQKSKEIICKLLVWDLDDGINELKRNLPEKLTMTLMRKQFIRNTDKSFFSNSTRTLFDMEASDKLNSLTKFMNSGYFGCIFFSSKPNSQLPQPQLTTKNNKVCTLHYAAERQMYIGFFLNDTTNFLNRMHEIIQYQKGIETFFKPGKITVPNPVVSSFYKDFIVEEYKGELIQQLQSIPRIKEERKERAKMCHENSQSKKVRERKKFLEKQKIRQQKQLELEQEQEAEKKLDEMMKFQNEILEQMPRKIGKKVKIEGTKIEEVQQIFGPKSERLEEAVLQSEMDQLKVLVRQRLNDKQKVVKVLQNVGLKHLEEKVEKSLRKIAVQHQLKVEEQQSSKEQRKEQLRPEQSSMEHLERSLKKEASAVKQSECVMELQNNQVPEVEQQSTSKQLDSAEKQCSKEQLEQQSSIELKKYTIVVNEKKFTEQLEQQCSMEQSEQQSSVEQPCSTEQVEQQCSTEQVEQQCSTEQVEQQCSTEQVEQHSSLEHVRQQCSAEQVEQQNSMEHVEQQSSMKQVEQSSTVLENEQKFVKQLEQQNSTEHKEQQSSTEHKKITAVLLQPQNFITQQKLVEQQSDPELQKFVKQNSMELLELENNCSENLKQSSSDELKSKDKTKKQKTDKVVILQEHKKQKEPERKKEDKKLKKQQQQQKLKEQKNLLKTINHQHNHLHHHHHVASLSGSGIVAKKIEKTIPLLVTQKHSILWQGLLEWHEKIKCPGENNKQIRFNVLCQMLSHTSATNAELKMNLWPPKLIMQLIPLQLIKSIDKNYFLKTKHIFCNLISCTTLDSLVNSMKTGKIGLILFKSDQQSTTKCDIRVFLLLYIEEKRAFFGSFPEDQITFANHLRKLIEYEMRIEAVIKQRHQRVENSNKQQTVVNLTEKLPQPSAANSHNNNNKLLAEAEQQEVLYKSQIEINIRKNIEIARQEMKNKEEAQKGNKSNKS</sequence>
<feature type="compositionally biased region" description="Basic and acidic residues" evidence="2">
    <location>
        <begin position="675"/>
        <end position="713"/>
    </location>
</feature>
<evidence type="ECO:0000313" key="5">
    <source>
        <dbReference type="Proteomes" id="UP000826195"/>
    </source>
</evidence>
<feature type="region of interest" description="Disordered" evidence="2">
    <location>
        <begin position="403"/>
        <end position="434"/>
    </location>
</feature>
<organism evidence="4 5">
    <name type="scientific">Cotesia glomerata</name>
    <name type="common">Lepidopteran parasitic wasp</name>
    <name type="synonym">Apanteles glomeratus</name>
    <dbReference type="NCBI Taxonomy" id="32391"/>
    <lineage>
        <taxon>Eukaryota</taxon>
        <taxon>Metazoa</taxon>
        <taxon>Ecdysozoa</taxon>
        <taxon>Arthropoda</taxon>
        <taxon>Hexapoda</taxon>
        <taxon>Insecta</taxon>
        <taxon>Pterygota</taxon>
        <taxon>Neoptera</taxon>
        <taxon>Endopterygota</taxon>
        <taxon>Hymenoptera</taxon>
        <taxon>Apocrita</taxon>
        <taxon>Ichneumonoidea</taxon>
        <taxon>Braconidae</taxon>
        <taxon>Microgastrinae</taxon>
        <taxon>Cotesia</taxon>
    </lineage>
</organism>
<dbReference type="Gene3D" id="2.40.290.30">
    <property type="entry name" value="Mediator complex subunit 25, ACID domain"/>
    <property type="match status" value="2"/>
</dbReference>
<reference evidence="4 5" key="1">
    <citation type="journal article" date="2021" name="J. Hered.">
        <title>A chromosome-level genome assembly of the parasitoid wasp, Cotesia glomerata (Hymenoptera: Braconidae).</title>
        <authorList>
            <person name="Pinto B.J."/>
            <person name="Weis J.J."/>
            <person name="Gamble T."/>
            <person name="Ode P.J."/>
            <person name="Paul R."/>
            <person name="Zaspel J.M."/>
        </authorList>
    </citation>
    <scope>NUCLEOTIDE SEQUENCE [LARGE SCALE GENOMIC DNA]</scope>
    <source>
        <strain evidence="4">CgM1</strain>
    </source>
</reference>
<feature type="compositionally biased region" description="Basic and acidic residues" evidence="2">
    <location>
        <begin position="465"/>
        <end position="476"/>
    </location>
</feature>
<feature type="domain" description="Mediator complex subunit Med25 PTOV" evidence="3">
    <location>
        <begin position="46"/>
        <end position="209"/>
    </location>
</feature>
<evidence type="ECO:0000259" key="3">
    <source>
        <dbReference type="Pfam" id="PF11232"/>
    </source>
</evidence>
<feature type="compositionally biased region" description="Basic and acidic residues" evidence="2">
    <location>
        <begin position="610"/>
        <end position="621"/>
    </location>
</feature>
<evidence type="ECO:0000256" key="2">
    <source>
        <dbReference type="SAM" id="MobiDB-lite"/>
    </source>
</evidence>
<feature type="region of interest" description="Disordered" evidence="2">
    <location>
        <begin position="449"/>
        <end position="478"/>
    </location>
</feature>
<gene>
    <name evidence="4" type="ORF">KQX54_017770</name>
</gene>
<feature type="compositionally biased region" description="Polar residues" evidence="2">
    <location>
        <begin position="449"/>
        <end position="464"/>
    </location>
</feature>
<feature type="domain" description="Mediator complex subunit Med25 PTOV" evidence="3">
    <location>
        <begin position="770"/>
        <end position="920"/>
    </location>
</feature>
<feature type="region of interest" description="Disordered" evidence="2">
    <location>
        <begin position="668"/>
        <end position="724"/>
    </location>
</feature>
<proteinExistence type="predicted"/>
<dbReference type="InterPro" id="IPR021394">
    <property type="entry name" value="Med25_PTOV"/>
</dbReference>
<feature type="region of interest" description="Disordered" evidence="2">
    <location>
        <begin position="1"/>
        <end position="40"/>
    </location>
</feature>
<dbReference type="Pfam" id="PF11232">
    <property type="entry name" value="Med25"/>
    <property type="match status" value="2"/>
</dbReference>
<evidence type="ECO:0000313" key="4">
    <source>
        <dbReference type="EMBL" id="KAH0555342.1"/>
    </source>
</evidence>
<name>A0AAV7IQA7_COTGL</name>
<dbReference type="EMBL" id="JAHXZJ010001119">
    <property type="protein sequence ID" value="KAH0555342.1"/>
    <property type="molecule type" value="Genomic_DNA"/>
</dbReference>